<dbReference type="RefSeq" id="WP_259082024.1">
    <property type="nucleotide sequence ID" value="NZ_JANTZN010000007.1"/>
</dbReference>
<reference evidence="2" key="1">
    <citation type="submission" date="2022-08" db="EMBL/GenBank/DDBJ databases">
        <title>Genomic Encyclopedia of Type Strains, Phase V (KMG-V): Genome sequencing to study the core and pangenomes of soil and plant-associated prokaryotes.</title>
        <authorList>
            <person name="Whitman W."/>
        </authorList>
    </citation>
    <scope>NUCLEOTIDE SEQUENCE</scope>
    <source>
        <strain evidence="2">SP2017</strain>
    </source>
</reference>
<proteinExistence type="predicted"/>
<accession>A0A9X2Z412</accession>
<comment type="caution">
    <text evidence="2">The sequence shown here is derived from an EMBL/GenBank/DDBJ whole genome shotgun (WGS) entry which is preliminary data.</text>
</comment>
<gene>
    <name evidence="2" type="ORF">GGP83_002107</name>
</gene>
<dbReference type="Proteomes" id="UP001155010">
    <property type="component" value="Unassembled WGS sequence"/>
</dbReference>
<organism evidence="2 3">
    <name type="scientific">Salinibacter ruber</name>
    <dbReference type="NCBI Taxonomy" id="146919"/>
    <lineage>
        <taxon>Bacteria</taxon>
        <taxon>Pseudomonadati</taxon>
        <taxon>Rhodothermota</taxon>
        <taxon>Rhodothermia</taxon>
        <taxon>Rhodothermales</taxon>
        <taxon>Salinibacteraceae</taxon>
        <taxon>Salinibacter</taxon>
    </lineage>
</organism>
<sequence length="216" mass="25100">MEKLEDYGGPRFVNDTFYFGICKEQIEQHETADARKKELEEELQSVEYESPEYWGIEKELSEVSEEWWRSGTIVIVFAAMCLEALIYDYGARNTSDNYFDRYLDHLSPVAKWVVVPQIITGDSINRDGQAFELLQKLFRKRNELVHSKSEQVPLDDKEALVDRIEGSKSDFEEAVADAMRAVFKVTSEMRSMHPESINFAWYDPGEHGNGPYQKYT</sequence>
<evidence type="ECO:0000313" key="3">
    <source>
        <dbReference type="Proteomes" id="UP001155010"/>
    </source>
</evidence>
<name>A0A9X2Z412_9BACT</name>
<evidence type="ECO:0000256" key="1">
    <source>
        <dbReference type="SAM" id="Coils"/>
    </source>
</evidence>
<evidence type="ECO:0000313" key="2">
    <source>
        <dbReference type="EMBL" id="MCS3952144.1"/>
    </source>
</evidence>
<dbReference type="EMBL" id="JANUBB010000008">
    <property type="protein sequence ID" value="MCS3952144.1"/>
    <property type="molecule type" value="Genomic_DNA"/>
</dbReference>
<feature type="coiled-coil region" evidence="1">
    <location>
        <begin position="22"/>
        <end position="49"/>
    </location>
</feature>
<protein>
    <submittedName>
        <fullName evidence="2">Uncharacterized protein</fullName>
    </submittedName>
</protein>
<dbReference type="AlphaFoldDB" id="A0A9X2Z412"/>
<keyword evidence="1" id="KW-0175">Coiled coil</keyword>